<keyword evidence="6 9" id="KW-1133">Transmembrane helix</keyword>
<accession>A0ABY3QQY4</accession>
<protein>
    <submittedName>
        <fullName evidence="10">YeeE/YedE family protein</fullName>
    </submittedName>
</protein>
<feature type="transmembrane region" description="Helical" evidence="9">
    <location>
        <begin position="54"/>
        <end position="76"/>
    </location>
</feature>
<keyword evidence="7 9" id="KW-0472">Membrane</keyword>
<comment type="subcellular location">
    <subcellularLocation>
        <location evidence="1">Cell inner membrane</location>
        <topology evidence="1">Multi-pass membrane protein</topology>
    </subcellularLocation>
</comment>
<keyword evidence="3" id="KW-1003">Cell membrane</keyword>
<reference evidence="10" key="1">
    <citation type="submission" date="2021-11" db="EMBL/GenBank/DDBJ databases">
        <title>Australian commercial rhizobial inoculants.</title>
        <authorList>
            <person name="Kohlmeier M.G."/>
            <person name="O'Hara G.W."/>
            <person name="Colombi E."/>
            <person name="Ramsay J.P."/>
            <person name="Terpolilli J."/>
        </authorList>
    </citation>
    <scope>NUCLEOTIDE SEQUENCE</scope>
    <source>
        <strain evidence="10">CC829</strain>
    </source>
</reference>
<keyword evidence="11" id="KW-1185">Reference proteome</keyword>
<dbReference type="InterPro" id="IPR007272">
    <property type="entry name" value="Sulf_transp_TsuA/YedE"/>
</dbReference>
<dbReference type="Pfam" id="PF04143">
    <property type="entry name" value="Sulf_transp"/>
    <property type="match status" value="1"/>
</dbReference>
<evidence type="ECO:0000256" key="9">
    <source>
        <dbReference type="SAM" id="Phobius"/>
    </source>
</evidence>
<gene>
    <name evidence="10" type="ORF">BjapCC829_07515</name>
</gene>
<evidence type="ECO:0000256" key="1">
    <source>
        <dbReference type="ARBA" id="ARBA00004429"/>
    </source>
</evidence>
<sequence length="118" mass="11967">MLTIGRIAGVCGIVVNAMTATDVMGRSWRLAFMLGLPLGALLVTALGLKNWSSIAFPAAMPTTVIAGLIVGVGATVGSGFTSGHGICGLARFSMRSVVATATFMATGAATVFVVRHII</sequence>
<evidence type="ECO:0000256" key="4">
    <source>
        <dbReference type="ARBA" id="ARBA00022519"/>
    </source>
</evidence>
<organism evidence="10 11">
    <name type="scientific">Bradyrhizobium barranii</name>
    <dbReference type="NCBI Taxonomy" id="2992140"/>
    <lineage>
        <taxon>Bacteria</taxon>
        <taxon>Pseudomonadati</taxon>
        <taxon>Pseudomonadota</taxon>
        <taxon>Alphaproteobacteria</taxon>
        <taxon>Hyphomicrobiales</taxon>
        <taxon>Nitrobacteraceae</taxon>
        <taxon>Bradyrhizobium</taxon>
    </lineage>
</organism>
<keyword evidence="5 9" id="KW-0812">Transmembrane</keyword>
<proteinExistence type="inferred from homology"/>
<name>A0ABY3QQY4_9BRAD</name>
<evidence type="ECO:0000256" key="3">
    <source>
        <dbReference type="ARBA" id="ARBA00022475"/>
    </source>
</evidence>
<evidence type="ECO:0000256" key="2">
    <source>
        <dbReference type="ARBA" id="ARBA00022448"/>
    </source>
</evidence>
<evidence type="ECO:0000256" key="8">
    <source>
        <dbReference type="ARBA" id="ARBA00035655"/>
    </source>
</evidence>
<comment type="similarity">
    <text evidence="8">Belongs to the TsuA/YedE (TC 9.B.102) family.</text>
</comment>
<dbReference type="EMBL" id="CP088100">
    <property type="protein sequence ID" value="UFW88383.1"/>
    <property type="molecule type" value="Genomic_DNA"/>
</dbReference>
<dbReference type="PANTHER" id="PTHR30574">
    <property type="entry name" value="INNER MEMBRANE PROTEIN YEDE"/>
    <property type="match status" value="1"/>
</dbReference>
<evidence type="ECO:0000256" key="6">
    <source>
        <dbReference type="ARBA" id="ARBA00022989"/>
    </source>
</evidence>
<dbReference type="PANTHER" id="PTHR30574:SF1">
    <property type="entry name" value="SULPHUR TRANSPORT DOMAIN-CONTAINING PROTEIN"/>
    <property type="match status" value="1"/>
</dbReference>
<dbReference type="RefSeq" id="WP_231144162.1">
    <property type="nucleotide sequence ID" value="NZ_CP088100.1"/>
</dbReference>
<keyword evidence="4" id="KW-0997">Cell inner membrane</keyword>
<keyword evidence="2" id="KW-0813">Transport</keyword>
<dbReference type="Proteomes" id="UP001430990">
    <property type="component" value="Chromosome"/>
</dbReference>
<feature type="transmembrane region" description="Helical" evidence="9">
    <location>
        <begin position="97"/>
        <end position="117"/>
    </location>
</feature>
<evidence type="ECO:0000313" key="11">
    <source>
        <dbReference type="Proteomes" id="UP001430990"/>
    </source>
</evidence>
<evidence type="ECO:0000313" key="10">
    <source>
        <dbReference type="EMBL" id="UFW88383.1"/>
    </source>
</evidence>
<evidence type="ECO:0000256" key="5">
    <source>
        <dbReference type="ARBA" id="ARBA00022692"/>
    </source>
</evidence>
<evidence type="ECO:0000256" key="7">
    <source>
        <dbReference type="ARBA" id="ARBA00023136"/>
    </source>
</evidence>
<feature type="transmembrane region" description="Helical" evidence="9">
    <location>
        <begin position="28"/>
        <end position="48"/>
    </location>
</feature>